<protein>
    <recommendedName>
        <fullName evidence="1">N-acetyltransferase ESCO acetyl-transferase domain-containing protein</fullName>
    </recommendedName>
</protein>
<dbReference type="GO" id="GO:0005634">
    <property type="term" value="C:nucleus"/>
    <property type="evidence" value="ECO:0007669"/>
    <property type="project" value="TreeGrafter"/>
</dbReference>
<dbReference type="Proteomes" id="UP000243459">
    <property type="component" value="Chromosome 4"/>
</dbReference>
<keyword evidence="3" id="KW-1185">Reference proteome</keyword>
<gene>
    <name evidence="2" type="ORF">A4U43_C04F7360</name>
</gene>
<dbReference type="OMA" id="HESTVMH"/>
<dbReference type="Pfam" id="PF13880">
    <property type="entry name" value="Acetyltransf_13"/>
    <property type="match status" value="1"/>
</dbReference>
<proteinExistence type="predicted"/>
<dbReference type="GO" id="GO:0007064">
    <property type="term" value="P:mitotic sister chromatid cohesion"/>
    <property type="evidence" value="ECO:0007669"/>
    <property type="project" value="TreeGrafter"/>
</dbReference>
<evidence type="ECO:0000313" key="3">
    <source>
        <dbReference type="Proteomes" id="UP000243459"/>
    </source>
</evidence>
<dbReference type="InterPro" id="IPR028009">
    <property type="entry name" value="ESCO_Acetyltransf_dom"/>
</dbReference>
<dbReference type="EMBL" id="CM007384">
    <property type="protein sequence ID" value="ONK71329.1"/>
    <property type="molecule type" value="Genomic_DNA"/>
</dbReference>
<dbReference type="PANTHER" id="PTHR45884:SF2">
    <property type="entry name" value="N-ACETYLTRANSFERASE ECO"/>
    <property type="match status" value="1"/>
</dbReference>
<accession>A0A5P1F3G1</accession>
<dbReference type="GO" id="GO:0061733">
    <property type="term" value="F:protein-lysine-acetyltransferase activity"/>
    <property type="evidence" value="ECO:0007669"/>
    <property type="project" value="TreeGrafter"/>
</dbReference>
<dbReference type="PANTHER" id="PTHR45884">
    <property type="entry name" value="N-ACETYLTRANSFERASE ECO"/>
    <property type="match status" value="1"/>
</dbReference>
<organism evidence="2 3">
    <name type="scientific">Asparagus officinalis</name>
    <name type="common">Garden asparagus</name>
    <dbReference type="NCBI Taxonomy" id="4686"/>
    <lineage>
        <taxon>Eukaryota</taxon>
        <taxon>Viridiplantae</taxon>
        <taxon>Streptophyta</taxon>
        <taxon>Embryophyta</taxon>
        <taxon>Tracheophyta</taxon>
        <taxon>Spermatophyta</taxon>
        <taxon>Magnoliopsida</taxon>
        <taxon>Liliopsida</taxon>
        <taxon>Asparagales</taxon>
        <taxon>Asparagaceae</taxon>
        <taxon>Asparagoideae</taxon>
        <taxon>Asparagus</taxon>
    </lineage>
</organism>
<evidence type="ECO:0000313" key="2">
    <source>
        <dbReference type="EMBL" id="ONK71329.1"/>
    </source>
</evidence>
<dbReference type="GO" id="GO:0000785">
    <property type="term" value="C:chromatin"/>
    <property type="evidence" value="ECO:0007669"/>
    <property type="project" value="TreeGrafter"/>
</dbReference>
<sequence>MNSARFICSSQITEIISSPNTCKDSDENFKQKDTVKEVKRPCSSSLNFGNIKFQREIVRKGAVNRHKMDEWDNGAILCNEEAVTAVCGIRAIWVVPGSRRNRVASKLLDATRKSFCRSHELELCEIAFSSPSSSGKAFASSYSGSKSFLIYKSGDV</sequence>
<dbReference type="Gramene" id="ONK71329">
    <property type="protein sequence ID" value="ONK71329"/>
    <property type="gene ID" value="A4U43_C04F7360"/>
</dbReference>
<feature type="domain" description="N-acetyltransferase ESCO acetyl-transferase" evidence="1">
    <location>
        <begin position="84"/>
        <end position="151"/>
    </location>
</feature>
<evidence type="ECO:0000259" key="1">
    <source>
        <dbReference type="Pfam" id="PF13880"/>
    </source>
</evidence>
<dbReference type="AlphaFoldDB" id="A0A5P1F3G1"/>
<name>A0A5P1F3G1_ASPOF</name>
<reference evidence="3" key="1">
    <citation type="journal article" date="2017" name="Nat. Commun.">
        <title>The asparagus genome sheds light on the origin and evolution of a young Y chromosome.</title>
        <authorList>
            <person name="Harkess A."/>
            <person name="Zhou J."/>
            <person name="Xu C."/>
            <person name="Bowers J.E."/>
            <person name="Van der Hulst R."/>
            <person name="Ayyampalayam S."/>
            <person name="Mercati F."/>
            <person name="Riccardi P."/>
            <person name="McKain M.R."/>
            <person name="Kakrana A."/>
            <person name="Tang H."/>
            <person name="Ray J."/>
            <person name="Groenendijk J."/>
            <person name="Arikit S."/>
            <person name="Mathioni S.M."/>
            <person name="Nakano M."/>
            <person name="Shan H."/>
            <person name="Telgmann-Rauber A."/>
            <person name="Kanno A."/>
            <person name="Yue Z."/>
            <person name="Chen H."/>
            <person name="Li W."/>
            <person name="Chen Y."/>
            <person name="Xu X."/>
            <person name="Zhang Y."/>
            <person name="Luo S."/>
            <person name="Chen H."/>
            <person name="Gao J."/>
            <person name="Mao Z."/>
            <person name="Pires J.C."/>
            <person name="Luo M."/>
            <person name="Kudrna D."/>
            <person name="Wing R.A."/>
            <person name="Meyers B.C."/>
            <person name="Yi K."/>
            <person name="Kong H."/>
            <person name="Lavrijsen P."/>
            <person name="Sunseri F."/>
            <person name="Falavigna A."/>
            <person name="Ye Y."/>
            <person name="Leebens-Mack J.H."/>
            <person name="Chen G."/>
        </authorList>
    </citation>
    <scope>NUCLEOTIDE SEQUENCE [LARGE SCALE GENOMIC DNA]</scope>
    <source>
        <strain evidence="3">cv. DH0086</strain>
    </source>
</reference>